<name>A0A087V075_STEMI</name>
<feature type="transmembrane region" description="Helical" evidence="1">
    <location>
        <begin position="13"/>
        <end position="32"/>
    </location>
</feature>
<accession>A0A087V075</accession>
<evidence type="ECO:0000256" key="1">
    <source>
        <dbReference type="SAM" id="Phobius"/>
    </source>
</evidence>
<dbReference type="EMBL" id="KK122572">
    <property type="protein sequence ID" value="KFM83014.1"/>
    <property type="molecule type" value="Genomic_DNA"/>
</dbReference>
<sequence length="54" mass="6288">MCLLPYAISSNSGVYRLLFTVCIWLIISGYLWKNLIICRIKHNDSANYICYTLI</sequence>
<keyword evidence="1" id="KW-0472">Membrane</keyword>
<feature type="non-terminal residue" evidence="2">
    <location>
        <position position="54"/>
    </location>
</feature>
<keyword evidence="3" id="KW-1185">Reference proteome</keyword>
<evidence type="ECO:0000313" key="2">
    <source>
        <dbReference type="EMBL" id="KFM83014.1"/>
    </source>
</evidence>
<keyword evidence="1" id="KW-0812">Transmembrane</keyword>
<protein>
    <submittedName>
        <fullName evidence="2">Uncharacterized protein</fullName>
    </submittedName>
</protein>
<organism evidence="2 3">
    <name type="scientific">Stegodyphus mimosarum</name>
    <name type="common">African social velvet spider</name>
    <dbReference type="NCBI Taxonomy" id="407821"/>
    <lineage>
        <taxon>Eukaryota</taxon>
        <taxon>Metazoa</taxon>
        <taxon>Ecdysozoa</taxon>
        <taxon>Arthropoda</taxon>
        <taxon>Chelicerata</taxon>
        <taxon>Arachnida</taxon>
        <taxon>Araneae</taxon>
        <taxon>Araneomorphae</taxon>
        <taxon>Entelegynae</taxon>
        <taxon>Eresoidea</taxon>
        <taxon>Eresidae</taxon>
        <taxon>Stegodyphus</taxon>
    </lineage>
</organism>
<evidence type="ECO:0000313" key="3">
    <source>
        <dbReference type="Proteomes" id="UP000054359"/>
    </source>
</evidence>
<keyword evidence="1" id="KW-1133">Transmembrane helix</keyword>
<dbReference type="Proteomes" id="UP000054359">
    <property type="component" value="Unassembled WGS sequence"/>
</dbReference>
<reference evidence="2 3" key="1">
    <citation type="submission" date="2013-11" db="EMBL/GenBank/DDBJ databases">
        <title>Genome sequencing of Stegodyphus mimosarum.</title>
        <authorList>
            <person name="Bechsgaard J."/>
        </authorList>
    </citation>
    <scope>NUCLEOTIDE SEQUENCE [LARGE SCALE GENOMIC DNA]</scope>
</reference>
<gene>
    <name evidence="2" type="ORF">X975_13802</name>
</gene>
<proteinExistence type="predicted"/>
<dbReference type="AlphaFoldDB" id="A0A087V075"/>